<dbReference type="AlphaFoldDB" id="A0A0V0GX70"/>
<name>A0A0V0GX70_SOLCH</name>
<evidence type="ECO:0000313" key="2">
    <source>
        <dbReference type="EMBL" id="JAP12722.1"/>
    </source>
</evidence>
<keyword evidence="1" id="KW-0472">Membrane</keyword>
<evidence type="ECO:0000256" key="1">
    <source>
        <dbReference type="SAM" id="Phobius"/>
    </source>
</evidence>
<organism evidence="2">
    <name type="scientific">Solanum chacoense</name>
    <name type="common">Chaco potato</name>
    <dbReference type="NCBI Taxonomy" id="4108"/>
    <lineage>
        <taxon>Eukaryota</taxon>
        <taxon>Viridiplantae</taxon>
        <taxon>Streptophyta</taxon>
        <taxon>Embryophyta</taxon>
        <taxon>Tracheophyta</taxon>
        <taxon>Spermatophyta</taxon>
        <taxon>Magnoliopsida</taxon>
        <taxon>eudicotyledons</taxon>
        <taxon>Gunneridae</taxon>
        <taxon>Pentapetalae</taxon>
        <taxon>asterids</taxon>
        <taxon>lamiids</taxon>
        <taxon>Solanales</taxon>
        <taxon>Solanaceae</taxon>
        <taxon>Solanoideae</taxon>
        <taxon>Solaneae</taxon>
        <taxon>Solanum</taxon>
    </lineage>
</organism>
<dbReference type="EMBL" id="GEDG01029160">
    <property type="protein sequence ID" value="JAP12722.1"/>
    <property type="molecule type" value="Transcribed_RNA"/>
</dbReference>
<keyword evidence="1" id="KW-1133">Transmembrane helix</keyword>
<reference evidence="2" key="1">
    <citation type="submission" date="2015-12" db="EMBL/GenBank/DDBJ databases">
        <title>Gene expression during late stages of embryo sac development: a critical building block for successful pollen-pistil interactions.</title>
        <authorList>
            <person name="Liu Y."/>
            <person name="Joly V."/>
            <person name="Sabar M."/>
            <person name="Matton D.P."/>
        </authorList>
    </citation>
    <scope>NUCLEOTIDE SEQUENCE</scope>
</reference>
<proteinExistence type="predicted"/>
<protein>
    <submittedName>
        <fullName evidence="2">Putative ovule protein</fullName>
    </submittedName>
</protein>
<accession>A0A0V0GX70</accession>
<sequence length="66" mass="8066">MKLGKKIHLSMKGLCLKEENLLDYHFFCLEKIVYFNGYTFYLTIFVIIVFHLRMDPIMLHRRELIQ</sequence>
<feature type="transmembrane region" description="Helical" evidence="1">
    <location>
        <begin position="32"/>
        <end position="52"/>
    </location>
</feature>
<keyword evidence="1" id="KW-0812">Transmembrane</keyword>